<dbReference type="EMBL" id="DS547120">
    <property type="protein sequence ID" value="EDR04012.1"/>
    <property type="molecule type" value="Genomic_DNA"/>
</dbReference>
<reference evidence="2 3" key="1">
    <citation type="journal article" date="2008" name="Nature">
        <title>The genome of Laccaria bicolor provides insights into mycorrhizal symbiosis.</title>
        <authorList>
            <person name="Martin F."/>
            <person name="Aerts A."/>
            <person name="Ahren D."/>
            <person name="Brun A."/>
            <person name="Danchin E.G.J."/>
            <person name="Duchaussoy F."/>
            <person name="Gibon J."/>
            <person name="Kohler A."/>
            <person name="Lindquist E."/>
            <person name="Pereda V."/>
            <person name="Salamov A."/>
            <person name="Shapiro H.J."/>
            <person name="Wuyts J."/>
            <person name="Blaudez D."/>
            <person name="Buee M."/>
            <person name="Brokstein P."/>
            <person name="Canbaeck B."/>
            <person name="Cohen D."/>
            <person name="Courty P.E."/>
            <person name="Coutinho P.M."/>
            <person name="Delaruelle C."/>
            <person name="Detter J.C."/>
            <person name="Deveau A."/>
            <person name="DiFazio S."/>
            <person name="Duplessis S."/>
            <person name="Fraissinet-Tachet L."/>
            <person name="Lucic E."/>
            <person name="Frey-Klett P."/>
            <person name="Fourrey C."/>
            <person name="Feussner I."/>
            <person name="Gay G."/>
            <person name="Grimwood J."/>
            <person name="Hoegger P.J."/>
            <person name="Jain P."/>
            <person name="Kilaru S."/>
            <person name="Labbe J."/>
            <person name="Lin Y.C."/>
            <person name="Legue V."/>
            <person name="Le Tacon F."/>
            <person name="Marmeisse R."/>
            <person name="Melayah D."/>
            <person name="Montanini B."/>
            <person name="Muratet M."/>
            <person name="Nehls U."/>
            <person name="Niculita-Hirzel H."/>
            <person name="Oudot-Le Secq M.P."/>
            <person name="Peter M."/>
            <person name="Quesneville H."/>
            <person name="Rajashekar B."/>
            <person name="Reich M."/>
            <person name="Rouhier N."/>
            <person name="Schmutz J."/>
            <person name="Yin T."/>
            <person name="Chalot M."/>
            <person name="Henrissat B."/>
            <person name="Kuees U."/>
            <person name="Lucas S."/>
            <person name="Van de Peer Y."/>
            <person name="Podila G.K."/>
            <person name="Polle A."/>
            <person name="Pukkila P.J."/>
            <person name="Richardson P.M."/>
            <person name="Rouze P."/>
            <person name="Sanders I.R."/>
            <person name="Stajich J.E."/>
            <person name="Tunlid A."/>
            <person name="Tuskan G."/>
            <person name="Grigoriev I.V."/>
        </authorList>
    </citation>
    <scope>NUCLEOTIDE SEQUENCE [LARGE SCALE GENOMIC DNA]</scope>
    <source>
        <strain evidence="3">S238N-H82 / ATCC MYA-4686</strain>
    </source>
</reference>
<feature type="compositionally biased region" description="Basic residues" evidence="1">
    <location>
        <begin position="733"/>
        <end position="749"/>
    </location>
</feature>
<dbReference type="HOGENOM" id="CLU_371329_0_0_1"/>
<accession>B0DMR0</accession>
<dbReference type="InParanoid" id="B0DMR0"/>
<dbReference type="KEGG" id="lbc:LACBIDRAFT_330940"/>
<evidence type="ECO:0000313" key="3">
    <source>
        <dbReference type="Proteomes" id="UP000001194"/>
    </source>
</evidence>
<feature type="compositionally biased region" description="Basic and acidic residues" evidence="1">
    <location>
        <begin position="370"/>
        <end position="381"/>
    </location>
</feature>
<name>B0DMR0_LACBS</name>
<feature type="compositionally biased region" description="Low complexity" evidence="1">
    <location>
        <begin position="356"/>
        <end position="369"/>
    </location>
</feature>
<feature type="compositionally biased region" description="Basic residues" evidence="1">
    <location>
        <begin position="638"/>
        <end position="648"/>
    </location>
</feature>
<dbReference type="AlphaFoldDB" id="B0DMR0"/>
<gene>
    <name evidence="2" type="ORF">LACBIDRAFT_330940</name>
</gene>
<dbReference type="RefSeq" id="XP_001885267.1">
    <property type="nucleotide sequence ID" value="XM_001885232.1"/>
</dbReference>
<protein>
    <submittedName>
        <fullName evidence="2">Predicted protein</fullName>
    </submittedName>
</protein>
<evidence type="ECO:0000256" key="1">
    <source>
        <dbReference type="SAM" id="MobiDB-lite"/>
    </source>
</evidence>
<organism evidence="3">
    <name type="scientific">Laccaria bicolor (strain S238N-H82 / ATCC MYA-4686)</name>
    <name type="common">Bicoloured deceiver</name>
    <name type="synonym">Laccaria laccata var. bicolor</name>
    <dbReference type="NCBI Taxonomy" id="486041"/>
    <lineage>
        <taxon>Eukaryota</taxon>
        <taxon>Fungi</taxon>
        <taxon>Dikarya</taxon>
        <taxon>Basidiomycota</taxon>
        <taxon>Agaricomycotina</taxon>
        <taxon>Agaricomycetes</taxon>
        <taxon>Agaricomycetidae</taxon>
        <taxon>Agaricales</taxon>
        <taxon>Agaricineae</taxon>
        <taxon>Hydnangiaceae</taxon>
        <taxon>Laccaria</taxon>
    </lineage>
</organism>
<evidence type="ECO:0000313" key="2">
    <source>
        <dbReference type="EMBL" id="EDR04012.1"/>
    </source>
</evidence>
<dbReference type="Proteomes" id="UP000001194">
    <property type="component" value="Unassembled WGS sequence"/>
</dbReference>
<feature type="region of interest" description="Disordered" evidence="1">
    <location>
        <begin position="230"/>
        <end position="256"/>
    </location>
</feature>
<keyword evidence="3" id="KW-1185">Reference proteome</keyword>
<dbReference type="OrthoDB" id="3068562at2759"/>
<feature type="region of interest" description="Disordered" evidence="1">
    <location>
        <begin position="626"/>
        <end position="749"/>
    </location>
</feature>
<proteinExistence type="predicted"/>
<feature type="compositionally biased region" description="Low complexity" evidence="1">
    <location>
        <begin position="388"/>
        <end position="397"/>
    </location>
</feature>
<feature type="compositionally biased region" description="Basic and acidic residues" evidence="1">
    <location>
        <begin position="246"/>
        <end position="256"/>
    </location>
</feature>
<dbReference type="GeneID" id="6081006"/>
<feature type="region of interest" description="Disordered" evidence="1">
    <location>
        <begin position="351"/>
        <end position="445"/>
    </location>
</feature>
<sequence>MVNRQECEEVTDLHNTCKIYCCDRAKWNEHFSTKFQDKLPTPKSTLTEEEKAWLTSHLPAFREAQKKSETARFYIHVIEQWFKKFPERDRLFPSVFSDSPLLTDVQQAELQAAIKSRRAVKNWFYWNTRGCKRNSLPAVGESIAKVFADRKKSKRARLPSLIQVYQTMYKAKIQEAYNTSNMTRDANPTKAIGQRLVICATLAADLFRAETDEVKANVSAYLDKLKSEKLESASDKENEGEEGEGESSHRKTPDEYQKALDEMPNVLSKVFQQIRRETGWAFFVGCAGPLPNAGGIVYQQDYYFGPKTDAGNDFQNSYPSFEDFESGYATPFAMFAHSVFNLIRMPRSQSPDLMQPIPTSPSAITPTESSSRKDALNDNHSDQMFTASSGIGHGSSHSGEDLDPSMAILGAGHVSDDDGEDHDLEYNGSGAPKGDELEYIDPTGPSSPISHAFARMDQSLFTPAPPFPSPTISGASALDTVIDPLLLGGFGQSSLPTLTLQVSAPEFTFEDAATPRLPVHAQNLPIAKSPLVNPYATLATDPKVFGCPPINAFSFGHANTSSPASLAPLGLTATPPTPAPAFLAATIAPPSDVHPPILAVATNGPPVAETLAAADYNISGATATGDLVSKIQDPPPRIRPRPIKKGRISVHPSVPSGTEGPTPDATIGKENIPPAQELTPAQKAARTRARRKAEAEAASTSTEKGDNAVLGTAEGAGEDGGCKRKSPEDGHTSRRSGRAIKKTKPFSPE</sequence>
<feature type="compositionally biased region" description="Basic and acidic residues" evidence="1">
    <location>
        <begin position="720"/>
        <end position="732"/>
    </location>
</feature>